<feature type="coiled-coil region" evidence="1">
    <location>
        <begin position="38"/>
        <end position="89"/>
    </location>
</feature>
<dbReference type="AlphaFoldDB" id="A0AAJ2KZA8"/>
<organism evidence="3 4">
    <name type="scientific">Alkalihalophilus pseudofirmus</name>
    <name type="common">Bacillus pseudofirmus</name>
    <dbReference type="NCBI Taxonomy" id="79885"/>
    <lineage>
        <taxon>Bacteria</taxon>
        <taxon>Bacillati</taxon>
        <taxon>Bacillota</taxon>
        <taxon>Bacilli</taxon>
        <taxon>Bacillales</taxon>
        <taxon>Bacillaceae</taxon>
        <taxon>Alkalihalophilus</taxon>
    </lineage>
</organism>
<feature type="compositionally biased region" description="Basic and acidic residues" evidence="2">
    <location>
        <begin position="186"/>
        <end position="196"/>
    </location>
</feature>
<feature type="region of interest" description="Disordered" evidence="2">
    <location>
        <begin position="154"/>
        <end position="204"/>
    </location>
</feature>
<proteinExistence type="predicted"/>
<feature type="compositionally biased region" description="Basic and acidic residues" evidence="2">
    <location>
        <begin position="167"/>
        <end position="179"/>
    </location>
</feature>
<keyword evidence="1" id="KW-0175">Coiled coil</keyword>
<dbReference type="RefSeq" id="WP_323465675.1">
    <property type="nucleotide sequence ID" value="NZ_CP144224.1"/>
</dbReference>
<evidence type="ECO:0000256" key="2">
    <source>
        <dbReference type="SAM" id="MobiDB-lite"/>
    </source>
</evidence>
<gene>
    <name evidence="3" type="ORF">RYX45_01455</name>
</gene>
<dbReference type="InterPro" id="IPR009636">
    <property type="entry name" value="SCAF"/>
</dbReference>
<protein>
    <submittedName>
        <fullName evidence="3">Phage scaffolding protein</fullName>
    </submittedName>
</protein>
<evidence type="ECO:0000313" key="3">
    <source>
        <dbReference type="EMBL" id="MDV2883829.1"/>
    </source>
</evidence>
<reference evidence="3" key="1">
    <citation type="submission" date="2023-10" db="EMBL/GenBank/DDBJ databases">
        <title>Screening of Alkalihalophilus pseudofirmusBZ-TG-HK211 and Its Alleviation of Salt Stress on Rapeseed Growth.</title>
        <authorList>
            <person name="Zhao B."/>
            <person name="Guo T."/>
        </authorList>
    </citation>
    <scope>NUCLEOTIDE SEQUENCE</scope>
    <source>
        <strain evidence="3">BZ-TG-HK211</strain>
    </source>
</reference>
<comment type="caution">
    <text evidence="3">The sequence shown here is derived from an EMBL/GenBank/DDBJ whole genome shotgun (WGS) entry which is preliminary data.</text>
</comment>
<name>A0AAJ2KZA8_ALKPS</name>
<dbReference type="EMBL" id="JAWJAY010000001">
    <property type="protein sequence ID" value="MDV2883829.1"/>
    <property type="molecule type" value="Genomic_DNA"/>
</dbReference>
<evidence type="ECO:0000256" key="1">
    <source>
        <dbReference type="SAM" id="Coils"/>
    </source>
</evidence>
<dbReference type="Pfam" id="PF06810">
    <property type="entry name" value="Phage_scaffold"/>
    <property type="match status" value="1"/>
</dbReference>
<accession>A0AAJ2KZA8</accession>
<dbReference type="Proteomes" id="UP001285636">
    <property type="component" value="Unassembled WGS sequence"/>
</dbReference>
<evidence type="ECO:0000313" key="4">
    <source>
        <dbReference type="Proteomes" id="UP001285636"/>
    </source>
</evidence>
<sequence>MDLKELLGEELYKQLMEKVGDNKVAVVSDGNWFPKSKFDEVNDDNKELKKQLKDRDAQLDELSQKAKGNEDLTKQIQDLQDANKATVADYESKLQKQAFDSKLNDALRDAKAKNPRAVKALLDTESIKLDGDKLLGLEDQLKALRESDDYLFTSEEGQLGGRNPNPSKKEAPKLTKDQFKNMSYQERVDLYQKDPETYNQLKGE</sequence>